<keyword evidence="3" id="KW-1185">Reference proteome</keyword>
<organism evidence="2 3">
    <name type="scientific">Oryza meyeriana var. granulata</name>
    <dbReference type="NCBI Taxonomy" id="110450"/>
    <lineage>
        <taxon>Eukaryota</taxon>
        <taxon>Viridiplantae</taxon>
        <taxon>Streptophyta</taxon>
        <taxon>Embryophyta</taxon>
        <taxon>Tracheophyta</taxon>
        <taxon>Spermatophyta</taxon>
        <taxon>Magnoliopsida</taxon>
        <taxon>Liliopsida</taxon>
        <taxon>Poales</taxon>
        <taxon>Poaceae</taxon>
        <taxon>BOP clade</taxon>
        <taxon>Oryzoideae</taxon>
        <taxon>Oryzeae</taxon>
        <taxon>Oryzinae</taxon>
        <taxon>Oryza</taxon>
        <taxon>Oryza meyeriana</taxon>
    </lineage>
</organism>
<sequence length="120" mass="13165">MKRRSRPVSTRRRRHGPGTSGGSCAPALEGYVTTPSVNEPLLSPEAPRAREAFASTARARCPVGDDGPSPFPSASGASCRRHSWSGELHLPFRPVPGRRWHLRPGNQIIYLEACIQRIQL</sequence>
<protein>
    <submittedName>
        <fullName evidence="2">Uncharacterized protein</fullName>
    </submittedName>
</protein>
<gene>
    <name evidence="2" type="ORF">E2562_006488</name>
</gene>
<dbReference type="AlphaFoldDB" id="A0A6G1CNY4"/>
<reference evidence="2 3" key="1">
    <citation type="submission" date="2019-11" db="EMBL/GenBank/DDBJ databases">
        <title>Whole genome sequence of Oryza granulata.</title>
        <authorList>
            <person name="Li W."/>
        </authorList>
    </citation>
    <scope>NUCLEOTIDE SEQUENCE [LARGE SCALE GENOMIC DNA]</scope>
    <source>
        <strain evidence="3">cv. Menghai</strain>
        <tissue evidence="2">Leaf</tissue>
    </source>
</reference>
<proteinExistence type="predicted"/>
<dbReference type="EMBL" id="SPHZ02000008">
    <property type="protein sequence ID" value="KAF0901876.1"/>
    <property type="molecule type" value="Genomic_DNA"/>
</dbReference>
<evidence type="ECO:0000256" key="1">
    <source>
        <dbReference type="SAM" id="MobiDB-lite"/>
    </source>
</evidence>
<name>A0A6G1CNY4_9ORYZ</name>
<feature type="compositionally biased region" description="Basic residues" evidence="1">
    <location>
        <begin position="1"/>
        <end position="16"/>
    </location>
</feature>
<comment type="caution">
    <text evidence="2">The sequence shown here is derived from an EMBL/GenBank/DDBJ whole genome shotgun (WGS) entry which is preliminary data.</text>
</comment>
<accession>A0A6G1CNY4</accession>
<evidence type="ECO:0000313" key="3">
    <source>
        <dbReference type="Proteomes" id="UP000479710"/>
    </source>
</evidence>
<dbReference type="Proteomes" id="UP000479710">
    <property type="component" value="Unassembled WGS sequence"/>
</dbReference>
<evidence type="ECO:0000313" key="2">
    <source>
        <dbReference type="EMBL" id="KAF0901876.1"/>
    </source>
</evidence>
<feature type="region of interest" description="Disordered" evidence="1">
    <location>
        <begin position="1"/>
        <end position="30"/>
    </location>
</feature>